<feature type="region of interest" description="Disordered" evidence="7">
    <location>
        <begin position="47"/>
        <end position="145"/>
    </location>
</feature>
<feature type="region of interest" description="Disordered" evidence="7">
    <location>
        <begin position="1392"/>
        <end position="1413"/>
    </location>
</feature>
<feature type="region of interest" description="Disordered" evidence="7">
    <location>
        <begin position="560"/>
        <end position="590"/>
    </location>
</feature>
<feature type="region of interest" description="Disordered" evidence="7">
    <location>
        <begin position="505"/>
        <end position="525"/>
    </location>
</feature>
<dbReference type="GO" id="GO:0030496">
    <property type="term" value="C:midbody"/>
    <property type="evidence" value="ECO:0007669"/>
    <property type="project" value="Ensembl"/>
</dbReference>
<dbReference type="GeneTree" id="ENSGT00940000159979"/>
<evidence type="ECO:0000256" key="5">
    <source>
        <dbReference type="ARBA" id="ARBA00023242"/>
    </source>
</evidence>
<feature type="region of interest" description="Disordered" evidence="7">
    <location>
        <begin position="1253"/>
        <end position="1308"/>
    </location>
</feature>
<dbReference type="SUPFAM" id="SSF57667">
    <property type="entry name" value="beta-beta-alpha zinc fingers"/>
    <property type="match status" value="2"/>
</dbReference>
<feature type="domain" description="C2H2-type" evidence="8">
    <location>
        <begin position="850"/>
        <end position="872"/>
    </location>
</feature>
<evidence type="ECO:0000313" key="10">
    <source>
        <dbReference type="Proteomes" id="UP000694392"/>
    </source>
</evidence>
<evidence type="ECO:0000259" key="8">
    <source>
        <dbReference type="PROSITE" id="PS50157"/>
    </source>
</evidence>
<dbReference type="OMA" id="QTWTVNA"/>
<feature type="domain" description="C2H2-type" evidence="8">
    <location>
        <begin position="1691"/>
        <end position="1713"/>
    </location>
</feature>
<feature type="region of interest" description="Disordered" evidence="7">
    <location>
        <begin position="602"/>
        <end position="628"/>
    </location>
</feature>
<feature type="region of interest" description="Disordered" evidence="7">
    <location>
        <begin position="910"/>
        <end position="1019"/>
    </location>
</feature>
<dbReference type="InterPro" id="IPR036236">
    <property type="entry name" value="Znf_C2H2_sf"/>
</dbReference>
<dbReference type="Ensembl" id="ENSSPUT00000000789.1">
    <property type="protein sequence ID" value="ENSSPUP00000000749.1"/>
    <property type="gene ID" value="ENSSPUG00000000555.1"/>
</dbReference>
<feature type="compositionally biased region" description="Basic and acidic residues" evidence="7">
    <location>
        <begin position="50"/>
        <end position="61"/>
    </location>
</feature>
<keyword evidence="2" id="KW-0479">Metal-binding</keyword>
<dbReference type="InterPro" id="IPR013087">
    <property type="entry name" value="Znf_C2H2_type"/>
</dbReference>
<feature type="region of interest" description="Disordered" evidence="7">
    <location>
        <begin position="1800"/>
        <end position="1829"/>
    </location>
</feature>
<evidence type="ECO:0000256" key="3">
    <source>
        <dbReference type="ARBA" id="ARBA00022771"/>
    </source>
</evidence>
<feature type="region of interest" description="Disordered" evidence="7">
    <location>
        <begin position="1845"/>
        <end position="1896"/>
    </location>
</feature>
<feature type="compositionally biased region" description="Gly residues" evidence="7">
    <location>
        <begin position="1811"/>
        <end position="1823"/>
    </location>
</feature>
<reference evidence="9" key="2">
    <citation type="submission" date="2025-09" db="UniProtKB">
        <authorList>
            <consortium name="Ensembl"/>
        </authorList>
    </citation>
    <scope>IDENTIFICATION</scope>
</reference>
<dbReference type="GO" id="GO:0000978">
    <property type="term" value="F:RNA polymerase II cis-regulatory region sequence-specific DNA binding"/>
    <property type="evidence" value="ECO:0007669"/>
    <property type="project" value="TreeGrafter"/>
</dbReference>
<accession>A0A8D0G4I1</accession>
<keyword evidence="4" id="KW-0862">Zinc</keyword>
<feature type="compositionally biased region" description="Low complexity" evidence="7">
    <location>
        <begin position="1443"/>
        <end position="1452"/>
    </location>
</feature>
<evidence type="ECO:0000256" key="1">
    <source>
        <dbReference type="ARBA" id="ARBA00004123"/>
    </source>
</evidence>
<dbReference type="GO" id="GO:0008270">
    <property type="term" value="F:zinc ion binding"/>
    <property type="evidence" value="ECO:0007669"/>
    <property type="project" value="UniProtKB-KW"/>
</dbReference>
<feature type="domain" description="C2H2-type" evidence="8">
    <location>
        <begin position="1192"/>
        <end position="1214"/>
    </location>
</feature>
<dbReference type="Pfam" id="PF00096">
    <property type="entry name" value="zf-C2H2"/>
    <property type="match status" value="1"/>
</dbReference>
<feature type="domain" description="C2H2-type" evidence="8">
    <location>
        <begin position="1023"/>
        <end position="1045"/>
    </location>
</feature>
<feature type="compositionally biased region" description="Basic and acidic residues" evidence="7">
    <location>
        <begin position="560"/>
        <end position="573"/>
    </location>
</feature>
<feature type="compositionally biased region" description="Low complexity" evidence="7">
    <location>
        <begin position="1885"/>
        <end position="1894"/>
    </location>
</feature>
<feature type="region of interest" description="Disordered" evidence="7">
    <location>
        <begin position="1074"/>
        <end position="1187"/>
    </location>
</feature>
<reference evidence="9" key="1">
    <citation type="submission" date="2025-08" db="UniProtKB">
        <authorList>
            <consortium name="Ensembl"/>
        </authorList>
    </citation>
    <scope>IDENTIFICATION</scope>
</reference>
<dbReference type="PANTHER" id="PTHR24396:SF22">
    <property type="entry name" value="PROTEIN WIZ"/>
    <property type="match status" value="1"/>
</dbReference>
<feature type="compositionally biased region" description="Basic and acidic residues" evidence="7">
    <location>
        <begin position="1845"/>
        <end position="1855"/>
    </location>
</feature>
<dbReference type="Gene3D" id="3.30.160.60">
    <property type="entry name" value="Classic Zinc Finger"/>
    <property type="match status" value="2"/>
</dbReference>
<organism evidence="9 10">
    <name type="scientific">Sphenodon punctatus</name>
    <name type="common">Tuatara</name>
    <name type="synonym">Hatteria punctata</name>
    <dbReference type="NCBI Taxonomy" id="8508"/>
    <lineage>
        <taxon>Eukaryota</taxon>
        <taxon>Metazoa</taxon>
        <taxon>Chordata</taxon>
        <taxon>Craniata</taxon>
        <taxon>Vertebrata</taxon>
        <taxon>Euteleostomi</taxon>
        <taxon>Lepidosauria</taxon>
        <taxon>Sphenodontia</taxon>
        <taxon>Sphenodontidae</taxon>
        <taxon>Sphenodon</taxon>
    </lineage>
</organism>
<evidence type="ECO:0000256" key="7">
    <source>
        <dbReference type="SAM" id="MobiDB-lite"/>
    </source>
</evidence>
<dbReference type="Proteomes" id="UP000694392">
    <property type="component" value="Unplaced"/>
</dbReference>
<dbReference type="Pfam" id="PF23015">
    <property type="entry name" value="zf-WIZ"/>
    <property type="match status" value="1"/>
</dbReference>
<feature type="domain" description="C2H2-type" evidence="8">
    <location>
        <begin position="346"/>
        <end position="373"/>
    </location>
</feature>
<dbReference type="GO" id="GO:0000981">
    <property type="term" value="F:DNA-binding transcription factor activity, RNA polymerase II-specific"/>
    <property type="evidence" value="ECO:0007669"/>
    <property type="project" value="TreeGrafter"/>
</dbReference>
<dbReference type="InterPro" id="IPR051643">
    <property type="entry name" value="Transcr_Reg_ZincFinger"/>
</dbReference>
<dbReference type="PROSITE" id="PS00028">
    <property type="entry name" value="ZINC_FINGER_C2H2_1"/>
    <property type="match status" value="9"/>
</dbReference>
<feature type="domain" description="C2H2-type" evidence="8">
    <location>
        <begin position="1525"/>
        <end position="1552"/>
    </location>
</feature>
<dbReference type="PANTHER" id="PTHR24396">
    <property type="entry name" value="ZINC FINGER PROTEIN"/>
    <property type="match status" value="1"/>
</dbReference>
<keyword evidence="5" id="KW-0539">Nucleus</keyword>
<feature type="compositionally biased region" description="Basic and acidic residues" evidence="7">
    <location>
        <begin position="121"/>
        <end position="130"/>
    </location>
</feature>
<dbReference type="InterPro" id="IPR055125">
    <property type="entry name" value="Wiz_C_Znf"/>
</dbReference>
<feature type="domain" description="C2H2-type" evidence="8">
    <location>
        <begin position="305"/>
        <end position="327"/>
    </location>
</feature>
<evidence type="ECO:0000313" key="9">
    <source>
        <dbReference type="Ensembl" id="ENSSPUP00000000749.1"/>
    </source>
</evidence>
<comment type="subcellular location">
    <subcellularLocation>
        <location evidence="1">Nucleus</location>
    </subcellularLocation>
</comment>
<dbReference type="GO" id="GO:0005654">
    <property type="term" value="C:nucleoplasm"/>
    <property type="evidence" value="ECO:0007669"/>
    <property type="project" value="Ensembl"/>
</dbReference>
<evidence type="ECO:0000256" key="2">
    <source>
        <dbReference type="ARBA" id="ARBA00022723"/>
    </source>
</evidence>
<keyword evidence="10" id="KW-1185">Reference proteome</keyword>
<feature type="compositionally biased region" description="Low complexity" evidence="7">
    <location>
        <begin position="1074"/>
        <end position="1086"/>
    </location>
</feature>
<proteinExistence type="predicted"/>
<protein>
    <submittedName>
        <fullName evidence="9">WIZ zinc finger</fullName>
    </submittedName>
</protein>
<feature type="compositionally biased region" description="Low complexity" evidence="7">
    <location>
        <begin position="1117"/>
        <end position="1143"/>
    </location>
</feature>
<dbReference type="SMART" id="SM00355">
    <property type="entry name" value="ZnF_C2H2"/>
    <property type="match status" value="12"/>
</dbReference>
<feature type="domain" description="C2H2-type" evidence="8">
    <location>
        <begin position="1345"/>
        <end position="1372"/>
    </location>
</feature>
<feature type="compositionally biased region" description="Low complexity" evidence="7">
    <location>
        <begin position="1279"/>
        <end position="1296"/>
    </location>
</feature>
<gene>
    <name evidence="9" type="primary">WIZ</name>
</gene>
<feature type="region of interest" description="Disordered" evidence="7">
    <location>
        <begin position="1440"/>
        <end position="1462"/>
    </location>
</feature>
<name>A0A8D0G4I1_SPHPU</name>
<evidence type="ECO:0000256" key="4">
    <source>
        <dbReference type="ARBA" id="ARBA00022833"/>
    </source>
</evidence>
<keyword evidence="3 6" id="KW-0863">Zinc-finger</keyword>
<dbReference type="PROSITE" id="PS50157">
    <property type="entry name" value="ZINC_FINGER_C2H2_2"/>
    <property type="match status" value="8"/>
</dbReference>
<evidence type="ECO:0000256" key="6">
    <source>
        <dbReference type="PROSITE-ProRule" id="PRU00042"/>
    </source>
</evidence>
<sequence length="1969" mass="216945">MLTIVFSAKKEEHVELKKGFYRANSWGSASLRSMTVSGSASWDCSTLEARGGDDGREESTLERLPGLKDSASVKEVPGPKESMFGGEPTSPEQPESEPEDLDSSKATTDASPPHAGAQTVTREEKYHTSESKLLQASSKEHLDRGKKGIQRFEWLSEHNESPSPPYRDVSKPTDVATNLSIRGPAPSSTVPIFRKTLTPLLSKAKAINSMRSRRKALAGPLDSDLTEATSLNVTEWTFQKPGLPLVADLAVNKQTWTVNAEDSVEHIPLASCSSYDAEMGPYVRNVLLDEQGKEELGQEEDPTVYTCIECSIYFKKKEHLMDHMLQHNRGPGQEQDRDAIGAPCQFSCTECGWAFGDPTSLEQHRRLHQESREKIIEEIQKLNEFPDEGRDARLQCPKCVFGTNSSKIFVQHAKMHVKERKDQGGKTVNTFGSGERRASSMHNLYKRFKPNEHLPAQAQLYGGGRGKGLSTCLLCSFPAPNKNVLKEHMKYAHSHLAWDMDAFEEDTNQPGTSRDAYSPAQPGRFSETDYFSKGERLFHQPHRENVSHYDSLHSFAVGHQRFDKSNGTNKKDFPTSGFRARKAAPYSRSHKNMAMSTLTSAKTYSQHALHQRRKPSTAQPFETDEDSARSHLLGLEELRHKWALANEVESMEEEMAFTTEMNLTENRHWRPFLVPQPAMDLKRTFRDILKATDPCVASEGQQHQLRRMVPVVLLEEMNLRPKRMKRPKMRLFKKKIVAPSQEFLLDESLPLDVLLLDAPLEGSLELDDFLDSDSPMLKNEERKCPYCPDRFHNGIGLANHVRGHLNRVGVSYNVRHLISAEEVKAIEQKFSFQKKKKKVANFDPSTFSLMRCEFCGAGFDTRAGLSSHARAHLRDFGITNWELTISPINILKELLANSSEHPMLQAAIGAEPSSANREREVHGFGPCDSATPMSECSLPRSPLSPFPTSWGDEPIQSFRDGKQCLSEEEEEMVSVELGSPPLPKKSVLAGPLDEIPNRLGGALSPEPPGSKSDSQDSKAQNLTTCEVCGACFETRKGLSSHARSHLRQLGVAESESSGAPIDLLYELMKQKGPLSPALSKKSSSPKEGTAGSPRPALLALSKAADGPLEQPVNKAIKSPPGFSSSSSSSSKSLSQPGSPLLKKVAPTLPGSPLPKNPEDKSPLQSSPKAPWAQLEDEGPLNLTIDSDSGKAIDCQLCGAWFETRKGLSSHARAHLRHLGVSDPDAKGSPIDVLNDLIKSEDFKSRLSSLLPSERRSLGELGSSDGHSPESKPVPPSPRPSGKQPPALLSPHSLPPAKKQKPHAHRLSGVAGLHRRQALASNAFWASDAEMSPLNLSSGSEPVRDIRCEFCGEYFENRKGLSSHARSHLRQMGVTEWYVNGSPIDTLREILKRRAQPRSGTSKPPTPGHKPSMAKAMLGHMGSLEPRSSGELHIPTIPKKLHRPGSPMGHGSPSSPPPTARKMFHGLSASSFHKKLKQDHMRMEIKREVMAGSLHGEPHPSDRPWSPRDDMSPLNLSSRADPVRDIRCEFCGEFFENRKGLSSHARSHLRQMGVTEWSVNGSPIDTLREILKKKAKPCMIKKELNASSIEPPKALGGEGSAPKLPSKMLQAMSLPLHGGRAGKPSLGRQFTLSPLSSKAHGGFLTPLSAKRPFSDERLGAHHEMKQKTYIQTELPFKAKHPHEKPSHTSSEACCELCGLYFENRKALASHARAHLRQFGVTEWCVNGSPIETLSEWIKHRPQKAGAYRSYIQGGRPFTKKFRNASHSHGHDAAATAASGKRAPLSLQAGGMTVVSKGLAGKMVPSEPSQATEGGGDGGGGGGGSSERPMVTSPLSLVKVEEHQRQNINKFERRQAKPPEMPAPQEEEPSACGTSGDFQHKAEEVRQPPSRVRPVPSLVPRPPQTSLVKFVGNIYTLKCRFCEVEFQGPLSIQEQWVRHLQRHILEMNLSKADPLHSEMEVPEVAVVAEAQ</sequence>